<dbReference type="PANTHER" id="PTHR34584:SF1">
    <property type="entry name" value="NA(+)_H(+) ANTIPORTER SUBUNIT E1"/>
    <property type="match status" value="1"/>
</dbReference>
<dbReference type="Proteomes" id="UP000045039">
    <property type="component" value="Unassembled WGS sequence"/>
</dbReference>
<dbReference type="GO" id="GO:0008324">
    <property type="term" value="F:monoatomic cation transmembrane transporter activity"/>
    <property type="evidence" value="ECO:0007669"/>
    <property type="project" value="InterPro"/>
</dbReference>
<evidence type="ECO:0000256" key="5">
    <source>
        <dbReference type="ARBA" id="ARBA00022989"/>
    </source>
</evidence>
<name>A0A0F6UG36_PSEAI</name>
<evidence type="ECO:0000256" key="6">
    <source>
        <dbReference type="ARBA" id="ARBA00023136"/>
    </source>
</evidence>
<reference evidence="9 11" key="3">
    <citation type="submission" date="2017-08" db="EMBL/GenBank/DDBJ databases">
        <authorList>
            <person name="Feschi L."/>
            <person name="Jeukens J."/>
            <person name="Emond-Rheault J.-G."/>
            <person name="Kukavica-Ibrulj I."/>
            <person name="Boyle B."/>
            <person name="Levesque R.C."/>
        </authorList>
    </citation>
    <scope>NUCLEOTIDE SEQUENCE [LARGE SCALE GENOMIC DNA]</scope>
    <source>
        <strain evidence="9 11">PA-W36</strain>
    </source>
</reference>
<keyword evidence="6 7" id="KW-0472">Membrane</keyword>
<protein>
    <submittedName>
        <fullName evidence="8">Na(+)/H(+) antiporter subunit E</fullName>
    </submittedName>
    <submittedName>
        <fullName evidence="9">Na+/H+ antiporter subunit E</fullName>
    </submittedName>
</protein>
<evidence type="ECO:0000256" key="3">
    <source>
        <dbReference type="ARBA" id="ARBA00022475"/>
    </source>
</evidence>
<feature type="transmembrane region" description="Helical" evidence="7">
    <location>
        <begin position="12"/>
        <end position="30"/>
    </location>
</feature>
<dbReference type="EMBL" id="NSNE01000012">
    <property type="protein sequence ID" value="RPM12233.1"/>
    <property type="molecule type" value="Genomic_DNA"/>
</dbReference>
<dbReference type="PIRSF" id="PIRSF019239">
    <property type="entry name" value="MrpE"/>
    <property type="match status" value="1"/>
</dbReference>
<feature type="transmembrane region" description="Helical" evidence="7">
    <location>
        <begin position="36"/>
        <end position="57"/>
    </location>
</feature>
<gene>
    <name evidence="8" type="primary">mrpE</name>
    <name evidence="9" type="ORF">IPC1295_20285</name>
    <name evidence="8" type="ORF">PAERUG_P19_London_7_VIM_2_05_10_06081</name>
</gene>
<comment type="subcellular location">
    <subcellularLocation>
        <location evidence="1">Cell membrane</location>
        <topology evidence="1">Multi-pass membrane protein</topology>
    </subcellularLocation>
</comment>
<organism evidence="9 11">
    <name type="scientific">Pseudomonas aeruginosa</name>
    <dbReference type="NCBI Taxonomy" id="287"/>
    <lineage>
        <taxon>Bacteria</taxon>
        <taxon>Pseudomonadati</taxon>
        <taxon>Pseudomonadota</taxon>
        <taxon>Gammaproteobacteria</taxon>
        <taxon>Pseudomonadales</taxon>
        <taxon>Pseudomonadaceae</taxon>
        <taxon>Pseudomonas</taxon>
    </lineage>
</organism>
<dbReference type="NCBIfam" id="NF006518">
    <property type="entry name" value="PRK08965.1-2"/>
    <property type="match status" value="1"/>
</dbReference>
<dbReference type="Proteomes" id="UP000284767">
    <property type="component" value="Unassembled WGS sequence"/>
</dbReference>
<dbReference type="RefSeq" id="WP_003082074.1">
    <property type="nucleotide sequence ID" value="NZ_AP014839.1"/>
</dbReference>
<comment type="similarity">
    <text evidence="2">Belongs to the CPA3 antiporters (TC 2.A.63) subunit E family.</text>
</comment>
<evidence type="ECO:0000256" key="7">
    <source>
        <dbReference type="SAM" id="Phobius"/>
    </source>
</evidence>
<evidence type="ECO:0000313" key="11">
    <source>
        <dbReference type="Proteomes" id="UP000284767"/>
    </source>
</evidence>
<evidence type="ECO:0000313" key="9">
    <source>
        <dbReference type="EMBL" id="RPM12233.1"/>
    </source>
</evidence>
<dbReference type="AlphaFoldDB" id="A0A0F6UG36"/>
<dbReference type="InterPro" id="IPR002758">
    <property type="entry name" value="Cation_antiport_E"/>
</dbReference>
<dbReference type="PANTHER" id="PTHR34584">
    <property type="entry name" value="NA(+)/H(+) ANTIPORTER SUBUNIT E1"/>
    <property type="match status" value="1"/>
</dbReference>
<comment type="caution">
    <text evidence="9">The sequence shown here is derived from an EMBL/GenBank/DDBJ whole genome shotgun (WGS) entry which is preliminary data.</text>
</comment>
<proteinExistence type="inferred from homology"/>
<evidence type="ECO:0000313" key="8">
    <source>
        <dbReference type="EMBL" id="CRP93994.1"/>
    </source>
</evidence>
<dbReference type="EMBL" id="CVVU01000256">
    <property type="protein sequence ID" value="CRP93994.1"/>
    <property type="molecule type" value="Genomic_DNA"/>
</dbReference>
<reference evidence="8" key="2">
    <citation type="submission" date="2015-06" db="EMBL/GenBank/DDBJ databases">
        <authorList>
            <person name="Radhakrishnan R."/>
            <person name="Underwood A."/>
            <person name="Al-Shahib A."/>
        </authorList>
    </citation>
    <scope>NUCLEOTIDE SEQUENCE</scope>
    <source>
        <strain evidence="8">P19_London_7_VIM_2_05_10</strain>
    </source>
</reference>
<feature type="transmembrane region" description="Helical" evidence="7">
    <location>
        <begin position="69"/>
        <end position="88"/>
    </location>
</feature>
<keyword evidence="4 7" id="KW-0812">Transmembrane</keyword>
<evidence type="ECO:0000313" key="10">
    <source>
        <dbReference type="Proteomes" id="UP000045039"/>
    </source>
</evidence>
<keyword evidence="3" id="KW-1003">Cell membrane</keyword>
<evidence type="ECO:0000256" key="1">
    <source>
        <dbReference type="ARBA" id="ARBA00004651"/>
    </source>
</evidence>
<dbReference type="Pfam" id="PF01899">
    <property type="entry name" value="MNHE"/>
    <property type="match status" value="1"/>
</dbReference>
<dbReference type="GO" id="GO:0005886">
    <property type="term" value="C:plasma membrane"/>
    <property type="evidence" value="ECO:0007669"/>
    <property type="project" value="UniProtKB-SubCell"/>
</dbReference>
<reference evidence="10" key="1">
    <citation type="submission" date="2015-06" db="EMBL/GenBank/DDBJ databases">
        <authorList>
            <person name="Radhakrishnan Rajesh"/>
            <person name="Underwood Anthony"/>
            <person name="Al-Shahib Ali"/>
        </authorList>
    </citation>
    <scope>NUCLEOTIDE SEQUENCE [LARGE SCALE GENOMIC DNA]</scope>
    <source>
        <strain evidence="10">P19_London_7_VIM_2_05_10</strain>
    </source>
</reference>
<reference evidence="9 11" key="4">
    <citation type="submission" date="2019-01" db="EMBL/GenBank/DDBJ databases">
        <title>The Pseudomonas aeruginosa pan-genome provides new insights on its population structure, horizontal gene transfer and pathogenicity.</title>
        <authorList>
            <person name="Freschi L."/>
            <person name="Vincent A.T."/>
            <person name="Jeukens J."/>
            <person name="Emond-Rheault J.-G."/>
            <person name="Kukavica-Ibrulj I."/>
            <person name="Dupont M.-J."/>
            <person name="Charette S.J."/>
            <person name="Boyle B."/>
            <person name="Levesque R.C."/>
        </authorList>
    </citation>
    <scope>NUCLEOTIDE SEQUENCE [LARGE SCALE GENOMIC DNA]</scope>
    <source>
        <strain evidence="9 11">PA-W36</strain>
    </source>
</reference>
<keyword evidence="5 7" id="KW-1133">Transmembrane helix</keyword>
<sequence>MISRSLPRPLLRVLPHPVLSVLLLLVWLLLVDSFAIGHWLLGAFLGVCIPLLTNRLLVGRSQEWHPLLLLKLLALVMWDILVANIQVARLTLGPIERLRPAFVEVPIELENDLAISVLVSIVSLTPGSVSSDLSDDRKTLLVHGLDVPDKAALIAEIKQRYEAPLKEIFPCSLT</sequence>
<accession>A0A0F6UG36</accession>
<evidence type="ECO:0000256" key="2">
    <source>
        <dbReference type="ARBA" id="ARBA00006228"/>
    </source>
</evidence>
<evidence type="ECO:0000256" key="4">
    <source>
        <dbReference type="ARBA" id="ARBA00022692"/>
    </source>
</evidence>